<comment type="caution">
    <text evidence="1">The sequence shown here is derived from an EMBL/GenBank/DDBJ whole genome shotgun (WGS) entry which is preliminary data.</text>
</comment>
<reference evidence="1 2" key="1">
    <citation type="journal article" date="2022" name="Nat. Genet.">
        <title>Improved pea reference genome and pan-genome highlight genomic features and evolutionary characteristics.</title>
        <authorList>
            <person name="Yang T."/>
            <person name="Liu R."/>
            <person name="Luo Y."/>
            <person name="Hu S."/>
            <person name="Wang D."/>
            <person name="Wang C."/>
            <person name="Pandey M.K."/>
            <person name="Ge S."/>
            <person name="Xu Q."/>
            <person name="Li N."/>
            <person name="Li G."/>
            <person name="Huang Y."/>
            <person name="Saxena R.K."/>
            <person name="Ji Y."/>
            <person name="Li M."/>
            <person name="Yan X."/>
            <person name="He Y."/>
            <person name="Liu Y."/>
            <person name="Wang X."/>
            <person name="Xiang C."/>
            <person name="Varshney R.K."/>
            <person name="Ding H."/>
            <person name="Gao S."/>
            <person name="Zong X."/>
        </authorList>
    </citation>
    <scope>NUCLEOTIDE SEQUENCE [LARGE SCALE GENOMIC DNA]</scope>
    <source>
        <strain evidence="1 2">cv. Zhongwan 6</strain>
    </source>
</reference>
<keyword evidence="2" id="KW-1185">Reference proteome</keyword>
<organism evidence="1 2">
    <name type="scientific">Pisum sativum</name>
    <name type="common">Garden pea</name>
    <name type="synonym">Lathyrus oleraceus</name>
    <dbReference type="NCBI Taxonomy" id="3888"/>
    <lineage>
        <taxon>Eukaryota</taxon>
        <taxon>Viridiplantae</taxon>
        <taxon>Streptophyta</taxon>
        <taxon>Embryophyta</taxon>
        <taxon>Tracheophyta</taxon>
        <taxon>Spermatophyta</taxon>
        <taxon>Magnoliopsida</taxon>
        <taxon>eudicotyledons</taxon>
        <taxon>Gunneridae</taxon>
        <taxon>Pentapetalae</taxon>
        <taxon>rosids</taxon>
        <taxon>fabids</taxon>
        <taxon>Fabales</taxon>
        <taxon>Fabaceae</taxon>
        <taxon>Papilionoideae</taxon>
        <taxon>50 kb inversion clade</taxon>
        <taxon>NPAAA clade</taxon>
        <taxon>Hologalegina</taxon>
        <taxon>IRL clade</taxon>
        <taxon>Fabeae</taxon>
        <taxon>Lathyrus</taxon>
    </lineage>
</organism>
<accession>A0A9D4YMK5</accession>
<sequence length="225" mass="24710">MVFFEDRAPNVKANPLPAHGNSSVNMVDGCPGEFKIYDVNFIRRSLVRMHEDISLVSDCEHDHDGCAICSVNSRGDNVNVIVPIFKTLERVVIQYNSNSSNSVSNRSVSPLVIRLAGPVSYASDKVVPYHYNATKLENIQEVPFPMTSSIVSIADVTKMTCSGRVFGPVFLKNVEDCSVGKKVDVPVVDPVSAPKCQSRESSGLKPNDDDKVLHLIKKSEFNVVK</sequence>
<dbReference type="AlphaFoldDB" id="A0A9D4YMK5"/>
<evidence type="ECO:0000313" key="2">
    <source>
        <dbReference type="Proteomes" id="UP001058974"/>
    </source>
</evidence>
<dbReference type="EMBL" id="JAMSHJ010000001">
    <property type="protein sequence ID" value="KAI5441168.1"/>
    <property type="molecule type" value="Genomic_DNA"/>
</dbReference>
<gene>
    <name evidence="1" type="ORF">KIW84_010579</name>
</gene>
<evidence type="ECO:0000313" key="1">
    <source>
        <dbReference type="EMBL" id="KAI5441168.1"/>
    </source>
</evidence>
<dbReference type="Gramene" id="Psat01G0057900-T1">
    <property type="protein sequence ID" value="KAI5441168.1"/>
    <property type="gene ID" value="KIW84_010579"/>
</dbReference>
<name>A0A9D4YMK5_PEA</name>
<protein>
    <submittedName>
        <fullName evidence="1">Uncharacterized protein</fullName>
    </submittedName>
</protein>
<dbReference type="Proteomes" id="UP001058974">
    <property type="component" value="Chromosome 1"/>
</dbReference>
<proteinExistence type="predicted"/>